<gene>
    <name evidence="3" type="ORF">VP1G_08425</name>
</gene>
<dbReference type="InterPro" id="IPR036770">
    <property type="entry name" value="Ankyrin_rpt-contain_sf"/>
</dbReference>
<dbReference type="SUPFAM" id="SSF48403">
    <property type="entry name" value="Ankyrin repeat"/>
    <property type="match status" value="2"/>
</dbReference>
<dbReference type="SMART" id="SM00248">
    <property type="entry name" value="ANK"/>
    <property type="match status" value="6"/>
</dbReference>
<dbReference type="OrthoDB" id="194358at2759"/>
<dbReference type="PANTHER" id="PTHR24198">
    <property type="entry name" value="ANKYRIN REPEAT AND PROTEIN KINASE DOMAIN-CONTAINING PROTEIN"/>
    <property type="match status" value="1"/>
</dbReference>
<dbReference type="AlphaFoldDB" id="A0A194VB81"/>
<evidence type="ECO:0000256" key="1">
    <source>
        <dbReference type="ARBA" id="ARBA00022737"/>
    </source>
</evidence>
<proteinExistence type="predicted"/>
<protein>
    <submittedName>
        <fullName evidence="3">Ankyrin-3</fullName>
    </submittedName>
</protein>
<dbReference type="PANTHER" id="PTHR24198:SF165">
    <property type="entry name" value="ANKYRIN REPEAT-CONTAINING PROTEIN-RELATED"/>
    <property type="match status" value="1"/>
</dbReference>
<dbReference type="Gene3D" id="1.25.40.20">
    <property type="entry name" value="Ankyrin repeat-containing domain"/>
    <property type="match status" value="3"/>
</dbReference>
<evidence type="ECO:0000313" key="4">
    <source>
        <dbReference type="Proteomes" id="UP000078576"/>
    </source>
</evidence>
<sequence length="731" mass="80794">MALRVAYTTCDLLATSALLKFGLGPDGQALDCLTSLADNWKIEACVCDVGQNQHSLSLEHFTRSLNPMVKQSTTHFKLCQAAWSLSIRLGYAFSRDTSIGDTRISLTEDALMESLFASISNADLQELARVVKDPRMNLTDAIDRTDGYSHLESAVVRTKRDNIGYGQFLIIFRTLLDAGLDISKQSSKGLWPVHELVGVIDGEIDDEDYKIVGDLIREFVRKGTGCTMLTGQGQNVLHLGCSAPFLIRAFLDSETEENVTAALETQDEEGYTPISFALAQAEEKSALLLLQSGKLNPKTLWSPIPLLALCVQMNAQQAFGFLLGAGTETQAIGTNEPALLHEITYRLSAAFLARLMSLPPKAKANLDLDGANALNRAAVHPDFSSFMESYEMANRTSAVLPLLKPYGNTLEFLEDLWPISVATIQQILVSTSSDLWGHSRDSSMVLLDHADTSRLNETNPYDHQRRGLLHYLAGPLKGWHIRQLVKRGADPNLRTGNYDSTPALGYHVGEARFDTAQSLFDNGADPNQTDTYGLDATLSAIWSSHGASPFLHTLMASTTWKIDWQRKCRRTIEIRDKDHEVNGLNALHIAAMRGDYDCIAFYIDNNLLTDLNAATAELFTPMRMAANNESIKSMILLCDHGANINAKAADGKKNAKEVLTVLKDALLRADMETCDELFRQGFSLDSELPGFKSDTSLVWAIKSLKHDVVRWLIARRSGTPHHCTAWWDILN</sequence>
<dbReference type="InterPro" id="IPR002110">
    <property type="entry name" value="Ankyrin_rpt"/>
</dbReference>
<reference evidence="4" key="1">
    <citation type="submission" date="2014-12" db="EMBL/GenBank/DDBJ databases">
        <title>Genome Sequence of Valsa Canker Pathogens Uncovers a Specific Adaption of Colonization on Woody Bark.</title>
        <authorList>
            <person name="Yin Z."/>
            <person name="Liu H."/>
            <person name="Gao X."/>
            <person name="Li Z."/>
            <person name="Song N."/>
            <person name="Ke X."/>
            <person name="Dai Q."/>
            <person name="Wu Y."/>
            <person name="Sun Y."/>
            <person name="Xu J.-R."/>
            <person name="Kang Z.K."/>
            <person name="Wang L."/>
            <person name="Huang L."/>
        </authorList>
    </citation>
    <scope>NUCLEOTIDE SEQUENCE [LARGE SCALE GENOMIC DNA]</scope>
    <source>
        <strain evidence="4">SXYL134</strain>
    </source>
</reference>
<accession>A0A194VB81</accession>
<keyword evidence="2" id="KW-0040">ANK repeat</keyword>
<keyword evidence="4" id="KW-1185">Reference proteome</keyword>
<evidence type="ECO:0000313" key="3">
    <source>
        <dbReference type="EMBL" id="KUI61235.1"/>
    </source>
</evidence>
<dbReference type="EMBL" id="KN714771">
    <property type="protein sequence ID" value="KUI61235.1"/>
    <property type="molecule type" value="Genomic_DNA"/>
</dbReference>
<evidence type="ECO:0000256" key="2">
    <source>
        <dbReference type="ARBA" id="ARBA00023043"/>
    </source>
</evidence>
<dbReference type="Proteomes" id="UP000078576">
    <property type="component" value="Unassembled WGS sequence"/>
</dbReference>
<dbReference type="STRING" id="694573.A0A194VB81"/>
<name>A0A194VB81_CYTMA</name>
<keyword evidence="1" id="KW-0677">Repeat</keyword>
<organism evidence="3 4">
    <name type="scientific">Cytospora mali</name>
    <name type="common">Apple Valsa canker fungus</name>
    <name type="synonym">Valsa mali</name>
    <dbReference type="NCBI Taxonomy" id="578113"/>
    <lineage>
        <taxon>Eukaryota</taxon>
        <taxon>Fungi</taxon>
        <taxon>Dikarya</taxon>
        <taxon>Ascomycota</taxon>
        <taxon>Pezizomycotina</taxon>
        <taxon>Sordariomycetes</taxon>
        <taxon>Sordariomycetidae</taxon>
        <taxon>Diaporthales</taxon>
        <taxon>Cytosporaceae</taxon>
        <taxon>Cytospora</taxon>
    </lineage>
</organism>
<dbReference type="Pfam" id="PF12796">
    <property type="entry name" value="Ank_2"/>
    <property type="match status" value="1"/>
</dbReference>